<gene>
    <name evidence="1" type="ORF">S01H1_33128</name>
</gene>
<dbReference type="AlphaFoldDB" id="X0US35"/>
<organism evidence="1">
    <name type="scientific">marine sediment metagenome</name>
    <dbReference type="NCBI Taxonomy" id="412755"/>
    <lineage>
        <taxon>unclassified sequences</taxon>
        <taxon>metagenomes</taxon>
        <taxon>ecological metagenomes</taxon>
    </lineage>
</organism>
<evidence type="ECO:0000313" key="1">
    <source>
        <dbReference type="EMBL" id="GAG08654.1"/>
    </source>
</evidence>
<protein>
    <submittedName>
        <fullName evidence="1">Uncharacterized protein</fullName>
    </submittedName>
</protein>
<proteinExistence type="predicted"/>
<dbReference type="InterPro" id="IPR012337">
    <property type="entry name" value="RNaseH-like_sf"/>
</dbReference>
<accession>X0US35</accession>
<dbReference type="InterPro" id="IPR036397">
    <property type="entry name" value="RNaseH_sf"/>
</dbReference>
<dbReference type="Gene3D" id="3.30.420.10">
    <property type="entry name" value="Ribonuclease H-like superfamily/Ribonuclease H"/>
    <property type="match status" value="1"/>
</dbReference>
<sequence length="138" mass="15742">RTGSGFLFQHDTSHHIWLPLTNSFSDLILTKDDYSRKVVGRKLVEKETSFLHLLTVESTIEEYGLPLAYYVDEHSIFRLVKDKGIHVTYTVGEDEGKIQFKRALESLGIGVIYAHSLKDKGKDRKAILLFSKKAAFPM</sequence>
<dbReference type="GO" id="GO:0003676">
    <property type="term" value="F:nucleic acid binding"/>
    <property type="evidence" value="ECO:0007669"/>
    <property type="project" value="InterPro"/>
</dbReference>
<comment type="caution">
    <text evidence="1">The sequence shown here is derived from an EMBL/GenBank/DDBJ whole genome shotgun (WGS) entry which is preliminary data.</text>
</comment>
<name>X0US35_9ZZZZ</name>
<reference evidence="1" key="1">
    <citation type="journal article" date="2014" name="Front. Microbiol.">
        <title>High frequency of phylogenetically diverse reductive dehalogenase-homologous genes in deep subseafloor sedimentary metagenomes.</title>
        <authorList>
            <person name="Kawai M."/>
            <person name="Futagami T."/>
            <person name="Toyoda A."/>
            <person name="Takaki Y."/>
            <person name="Nishi S."/>
            <person name="Hori S."/>
            <person name="Arai W."/>
            <person name="Tsubouchi T."/>
            <person name="Morono Y."/>
            <person name="Uchiyama I."/>
            <person name="Ito T."/>
            <person name="Fujiyama A."/>
            <person name="Inagaki F."/>
            <person name="Takami H."/>
        </authorList>
    </citation>
    <scope>NUCLEOTIDE SEQUENCE</scope>
    <source>
        <strain evidence="1">Expedition CK06-06</strain>
    </source>
</reference>
<feature type="non-terminal residue" evidence="1">
    <location>
        <position position="1"/>
    </location>
</feature>
<dbReference type="EMBL" id="BARS01020554">
    <property type="protein sequence ID" value="GAG08654.1"/>
    <property type="molecule type" value="Genomic_DNA"/>
</dbReference>
<dbReference type="SUPFAM" id="SSF53098">
    <property type="entry name" value="Ribonuclease H-like"/>
    <property type="match status" value="1"/>
</dbReference>